<reference evidence="3" key="1">
    <citation type="journal article" date="2023" name="Nat. Commun.">
        <title>Diploid and tetraploid genomes of Acorus and the evolution of monocots.</title>
        <authorList>
            <person name="Ma L."/>
            <person name="Liu K.W."/>
            <person name="Li Z."/>
            <person name="Hsiao Y.Y."/>
            <person name="Qi Y."/>
            <person name="Fu T."/>
            <person name="Tang G.D."/>
            <person name="Zhang D."/>
            <person name="Sun W.H."/>
            <person name="Liu D.K."/>
            <person name="Li Y."/>
            <person name="Chen G.Z."/>
            <person name="Liu X.D."/>
            <person name="Liao X.Y."/>
            <person name="Jiang Y.T."/>
            <person name="Yu X."/>
            <person name="Hao Y."/>
            <person name="Huang J."/>
            <person name="Zhao X.W."/>
            <person name="Ke S."/>
            <person name="Chen Y.Y."/>
            <person name="Wu W.L."/>
            <person name="Hsu J.L."/>
            <person name="Lin Y.F."/>
            <person name="Huang M.D."/>
            <person name="Li C.Y."/>
            <person name="Huang L."/>
            <person name="Wang Z.W."/>
            <person name="Zhao X."/>
            <person name="Zhong W.Y."/>
            <person name="Peng D.H."/>
            <person name="Ahmad S."/>
            <person name="Lan S."/>
            <person name="Zhang J.S."/>
            <person name="Tsai W.C."/>
            <person name="Van de Peer Y."/>
            <person name="Liu Z.J."/>
        </authorList>
    </citation>
    <scope>NUCLEOTIDE SEQUENCE</scope>
    <source>
        <strain evidence="3">CP</strain>
    </source>
</reference>
<evidence type="ECO:0000313" key="3">
    <source>
        <dbReference type="EMBL" id="KAK1302294.1"/>
    </source>
</evidence>
<reference evidence="3" key="2">
    <citation type="submission" date="2023-06" db="EMBL/GenBank/DDBJ databases">
        <authorList>
            <person name="Ma L."/>
            <person name="Liu K.-W."/>
            <person name="Li Z."/>
            <person name="Hsiao Y.-Y."/>
            <person name="Qi Y."/>
            <person name="Fu T."/>
            <person name="Tang G."/>
            <person name="Zhang D."/>
            <person name="Sun W.-H."/>
            <person name="Liu D.-K."/>
            <person name="Li Y."/>
            <person name="Chen G.-Z."/>
            <person name="Liu X.-D."/>
            <person name="Liao X.-Y."/>
            <person name="Jiang Y.-T."/>
            <person name="Yu X."/>
            <person name="Hao Y."/>
            <person name="Huang J."/>
            <person name="Zhao X.-W."/>
            <person name="Ke S."/>
            <person name="Chen Y.-Y."/>
            <person name="Wu W.-L."/>
            <person name="Hsu J.-L."/>
            <person name="Lin Y.-F."/>
            <person name="Huang M.-D."/>
            <person name="Li C.-Y."/>
            <person name="Huang L."/>
            <person name="Wang Z.-W."/>
            <person name="Zhao X."/>
            <person name="Zhong W.-Y."/>
            <person name="Peng D.-H."/>
            <person name="Ahmad S."/>
            <person name="Lan S."/>
            <person name="Zhang J.-S."/>
            <person name="Tsai W.-C."/>
            <person name="Van De Peer Y."/>
            <person name="Liu Z.-J."/>
        </authorList>
    </citation>
    <scope>NUCLEOTIDE SEQUENCE</scope>
    <source>
        <strain evidence="3">CP</strain>
        <tissue evidence="3">Leaves</tissue>
    </source>
</reference>
<dbReference type="InterPro" id="IPR009719">
    <property type="entry name" value="GIP1_N"/>
</dbReference>
<evidence type="ECO:0000313" key="4">
    <source>
        <dbReference type="Proteomes" id="UP001180020"/>
    </source>
</evidence>
<feature type="region of interest" description="Disordered" evidence="1">
    <location>
        <begin position="130"/>
        <end position="153"/>
    </location>
</feature>
<proteinExistence type="predicted"/>
<dbReference type="PANTHER" id="PTHR47070:SF2">
    <property type="entry name" value="OS06G0206100 PROTEIN"/>
    <property type="match status" value="1"/>
</dbReference>
<dbReference type="Pfam" id="PF06972">
    <property type="entry name" value="GIP1_N"/>
    <property type="match status" value="1"/>
</dbReference>
<feature type="region of interest" description="Disordered" evidence="1">
    <location>
        <begin position="456"/>
        <end position="516"/>
    </location>
</feature>
<feature type="compositionally biased region" description="Polar residues" evidence="1">
    <location>
        <begin position="327"/>
        <end position="353"/>
    </location>
</feature>
<dbReference type="PANTHER" id="PTHR47070">
    <property type="entry name" value="HYDROXYPROLINE-RICH GLYCOPROTEIN-LIKE"/>
    <property type="match status" value="1"/>
</dbReference>
<dbReference type="SUPFAM" id="SSF46934">
    <property type="entry name" value="UBA-like"/>
    <property type="match status" value="1"/>
</dbReference>
<feature type="compositionally biased region" description="Low complexity" evidence="1">
    <location>
        <begin position="280"/>
        <end position="294"/>
    </location>
</feature>
<feature type="compositionally biased region" description="Polar residues" evidence="1">
    <location>
        <begin position="170"/>
        <end position="190"/>
    </location>
</feature>
<dbReference type="AlphaFoldDB" id="A0AAV9DMU8"/>
<feature type="region of interest" description="Disordered" evidence="1">
    <location>
        <begin position="165"/>
        <end position="190"/>
    </location>
</feature>
<gene>
    <name evidence="3" type="ORF">QJS10_CPB12g01745</name>
</gene>
<feature type="domain" description="GBF-interacting protein 1 N-terminal" evidence="2">
    <location>
        <begin position="16"/>
        <end position="73"/>
    </location>
</feature>
<feature type="region of interest" description="Disordered" evidence="1">
    <location>
        <begin position="239"/>
        <end position="295"/>
    </location>
</feature>
<evidence type="ECO:0000256" key="1">
    <source>
        <dbReference type="SAM" id="MobiDB-lite"/>
    </source>
</evidence>
<dbReference type="InterPro" id="IPR009060">
    <property type="entry name" value="UBA-like_sf"/>
</dbReference>
<dbReference type="EMBL" id="JAUJYO010000012">
    <property type="protein sequence ID" value="KAK1302294.1"/>
    <property type="molecule type" value="Genomic_DNA"/>
</dbReference>
<feature type="compositionally biased region" description="Polar residues" evidence="1">
    <location>
        <begin position="472"/>
        <end position="504"/>
    </location>
</feature>
<keyword evidence="4" id="KW-1185">Reference proteome</keyword>
<sequence>MVSDPRRDGETHITSARVRKAIQSIREIVGDYSDAEIYDVLRETNMDPNETAQKLLNQDPFHEVKRKKDKKNENTGFTAFTESRIHSEHAATRSHTSWNRNIRRGFFPRNSHTGINREFRVVRDHRVNFNADHGSKPASTQHPNSASEQMVLEKSSSGNIIDTKEAAGNSERQIPSPNSNNLGHSQGTDSVASHKPLLVEEKRATVSNLSLLGKKEDRQNSLQASASPASNNYVVGVYSSSSDPVHVPSPNSRSAGKVGAIRREVGVVGGRRKPSEHSTTHSSVPSSSFSVSNSKDISAPTVSLEHSVSSKSSQFGASVSEPIAPAVSSSRPSSGNHYSIKQHQQSLSHQKALQHNMEWKPKSSQKHGVIGPQPTGTTAVNLSSDADNTVGAKVDEIFLSQRLSQIHIENVIIPQHFRVSETERSQLTFGSFGAGFDSMNSPSSFHAYGNVEYSNHESHTSVPVSVPENSAEDASSGDQAYSQDGQTRASQSGSPAPTSPLEPQSSEKIDSSSPQSMEEYANIGLVQSDSPSYSPSELQQLQNPAFLPSFSVNDPQTSNDMVYFRMPMDENMHIQGLSSVSEALSSQPFTNTGTTSSVAMVQQQQMAQPYPQLHISHYPNLMQYRQFISPVFVPPMAALHNYSGNPAYPNPSNASSYVLMPPGGNSHLPAGIKYGTSQYKPVAAPSPTGYGNYTSPAGYAISAPGTVGAATGLDDVTRMKYKDNSLYVPNPQVETSEIWLQNPRDIQSMQTTPYYNIPGQAPHPAYMPTHAGHASFNAAVPQSSHMQFPGGYHPQQPAAIANPHSFVHQQVPGMVGNVGMGVAGPAAAQVGAAFQPSSQLGHLSWTGNF</sequence>
<dbReference type="Proteomes" id="UP001180020">
    <property type="component" value="Unassembled WGS sequence"/>
</dbReference>
<comment type="caution">
    <text evidence="3">The sequence shown here is derived from an EMBL/GenBank/DDBJ whole genome shotgun (WGS) entry which is preliminary data.</text>
</comment>
<organism evidence="3 4">
    <name type="scientific">Acorus calamus</name>
    <name type="common">Sweet flag</name>
    <dbReference type="NCBI Taxonomy" id="4465"/>
    <lineage>
        <taxon>Eukaryota</taxon>
        <taxon>Viridiplantae</taxon>
        <taxon>Streptophyta</taxon>
        <taxon>Embryophyta</taxon>
        <taxon>Tracheophyta</taxon>
        <taxon>Spermatophyta</taxon>
        <taxon>Magnoliopsida</taxon>
        <taxon>Liliopsida</taxon>
        <taxon>Acoraceae</taxon>
        <taxon>Acorus</taxon>
    </lineage>
</organism>
<feature type="compositionally biased region" description="Polar residues" evidence="1">
    <location>
        <begin position="137"/>
        <end position="153"/>
    </location>
</feature>
<feature type="compositionally biased region" description="Low complexity" evidence="1">
    <location>
        <begin position="239"/>
        <end position="252"/>
    </location>
</feature>
<name>A0AAV9DMU8_ACOCL</name>
<feature type="region of interest" description="Disordered" evidence="1">
    <location>
        <begin position="324"/>
        <end position="353"/>
    </location>
</feature>
<protein>
    <recommendedName>
        <fullName evidence="2">GBF-interacting protein 1 N-terminal domain-containing protein</fullName>
    </recommendedName>
</protein>
<evidence type="ECO:0000259" key="2">
    <source>
        <dbReference type="Pfam" id="PF06972"/>
    </source>
</evidence>
<accession>A0AAV9DMU8</accession>